<evidence type="ECO:0000313" key="7">
    <source>
        <dbReference type="Proteomes" id="UP001318860"/>
    </source>
</evidence>
<gene>
    <name evidence="6" type="ORF">DH2020_016321</name>
</gene>
<feature type="repeat" description="PPR" evidence="3">
    <location>
        <begin position="269"/>
        <end position="303"/>
    </location>
</feature>
<evidence type="ECO:0000256" key="1">
    <source>
        <dbReference type="ARBA" id="ARBA00007626"/>
    </source>
</evidence>
<feature type="repeat" description="PPR" evidence="3">
    <location>
        <begin position="304"/>
        <end position="338"/>
    </location>
</feature>
<comment type="caution">
    <text evidence="6">The sequence shown here is derived from an EMBL/GenBank/DDBJ whole genome shotgun (WGS) entry which is preliminary data.</text>
</comment>
<feature type="repeat" description="PPR" evidence="3">
    <location>
        <begin position="199"/>
        <end position="233"/>
    </location>
</feature>
<dbReference type="Pfam" id="PF01535">
    <property type="entry name" value="PPR"/>
    <property type="match status" value="1"/>
</dbReference>
<proteinExistence type="inferred from homology"/>
<feature type="region of interest" description="Disordered" evidence="4">
    <location>
        <begin position="825"/>
        <end position="867"/>
    </location>
</feature>
<dbReference type="InterPro" id="IPR002885">
    <property type="entry name" value="PPR_rpt"/>
</dbReference>
<dbReference type="SUPFAM" id="SSF81901">
    <property type="entry name" value="HCP-like"/>
    <property type="match status" value="1"/>
</dbReference>
<sequence length="882" mass="99637">MHHHRLRHLIPLLRRGYATKYTGKVITTINKGRLSAIEVSVTAPTLISDVRGYPLPRRELICKATKILQSKSSASSPDPFLDLSEFLQTLNVTPTPSEVSEILKSLKSPTLALEFFHFCPTHIPNFRHDAFTYNRILLILSNSSLPDKIDKIKEIINLMEKLGAIGNISTVNILIGAFDGIDGLEKCLDLLKKWGLQLTCYTYKCLLQAYLRADDLNRALQVYREMRRKGYKLDSFGYNMLLHALAKDEKIDHAYQVFDDMKRKHCEPDEYTYTILIRMIGRLGKPNEAVALFEEMLSKGCKPNSMTYNTMIEALVRSRMADKSMILFSKMVENNCRPNEFTYSLILNVLAAEGQLGRLDEVVEVSNKYMNKSIYAYLVRTLSKLGHASEAHRLFCNMWSFHDTGDRDAYLSMLESLCNAGKVTEAIDMLSRTHEKGIITDTFMYNTVFSALGKSKQIPHLLDLYEKMKQDGPTPDIFTYNILISSFGRAGRVEEAVRIFEELENSDCAPDVVSYNSLINCLGKNGDLDEAHMRFKEMQERGMNPDVVTYSTLIECFGKTDKVEMAYSLFNEMLGEGCCPNIVTYNILLDCLEKSGRSAEAVELYSKLKEQGLTPDSITYGILERLQSGSQRKHRIRRQSPITGWVVSPLRLKNGSHKNVSLSTNLTINLPCKIRRLQPDPTTPAGTDCLSWRLAVETNNLRDWRTVPESCAEYVADYMLGKQYSDDCDLVADAASDYAQSVKPTAGGDGKDVWVFDIDETTLSNIPYYNRSDVRFGLLCNYPLIRANDGMGRPDRSKTLGRPDRFRGGFVLKEIGGKRRWRDAEEMLPPPAPPVVPSRWSPSVVPPEVGERGRRPTMAEEDIHQGGACVHRLATKIGRTDG</sequence>
<dbReference type="InterPro" id="IPR033443">
    <property type="entry name" value="PROP1-like_PPR_dom"/>
</dbReference>
<dbReference type="Pfam" id="PF12854">
    <property type="entry name" value="PPR_1"/>
    <property type="match status" value="1"/>
</dbReference>
<evidence type="ECO:0000256" key="4">
    <source>
        <dbReference type="SAM" id="MobiDB-lite"/>
    </source>
</evidence>
<dbReference type="PROSITE" id="PS51375">
    <property type="entry name" value="PPR"/>
    <property type="match status" value="10"/>
</dbReference>
<feature type="compositionally biased region" description="Basic and acidic residues" evidence="4">
    <location>
        <begin position="849"/>
        <end position="864"/>
    </location>
</feature>
<feature type="repeat" description="PPR" evidence="3">
    <location>
        <begin position="581"/>
        <end position="615"/>
    </location>
</feature>
<dbReference type="Pfam" id="PF17177">
    <property type="entry name" value="PPR_long"/>
    <property type="match status" value="1"/>
</dbReference>
<dbReference type="NCBIfam" id="TIGR00756">
    <property type="entry name" value="PPR"/>
    <property type="match status" value="10"/>
</dbReference>
<dbReference type="Gene3D" id="3.40.50.1000">
    <property type="entry name" value="HAD superfamily/HAD-like"/>
    <property type="match status" value="1"/>
</dbReference>
<protein>
    <recommendedName>
        <fullName evidence="5">PROP1-like PPR domain-containing protein</fullName>
    </recommendedName>
</protein>
<dbReference type="Pfam" id="PF03767">
    <property type="entry name" value="Acid_phosphat_B"/>
    <property type="match status" value="1"/>
</dbReference>
<reference evidence="6 7" key="1">
    <citation type="journal article" date="2021" name="Comput. Struct. Biotechnol. J.">
        <title>De novo genome assembly of the potent medicinal plant Rehmannia glutinosa using nanopore technology.</title>
        <authorList>
            <person name="Ma L."/>
            <person name="Dong C."/>
            <person name="Song C."/>
            <person name="Wang X."/>
            <person name="Zheng X."/>
            <person name="Niu Y."/>
            <person name="Chen S."/>
            <person name="Feng W."/>
        </authorList>
    </citation>
    <scope>NUCLEOTIDE SEQUENCE [LARGE SCALE GENOMIC DNA]</scope>
    <source>
        <strain evidence="6">DH-2019</strain>
    </source>
</reference>
<name>A0ABR0WPC5_REHGL</name>
<keyword evidence="2" id="KW-0677">Repeat</keyword>
<dbReference type="Pfam" id="PF13041">
    <property type="entry name" value="PPR_2"/>
    <property type="match status" value="2"/>
</dbReference>
<dbReference type="InterPro" id="IPR011990">
    <property type="entry name" value="TPR-like_helical_dom_sf"/>
</dbReference>
<evidence type="ECO:0000259" key="5">
    <source>
        <dbReference type="Pfam" id="PF17177"/>
    </source>
</evidence>
<dbReference type="PANTHER" id="PTHR47941">
    <property type="entry name" value="PENTATRICOPEPTIDE REPEAT-CONTAINING PROTEIN 3, MITOCHONDRIAL"/>
    <property type="match status" value="1"/>
</dbReference>
<feature type="repeat" description="PPR" evidence="3">
    <location>
        <begin position="476"/>
        <end position="510"/>
    </location>
</feature>
<organism evidence="6 7">
    <name type="scientific">Rehmannia glutinosa</name>
    <name type="common">Chinese foxglove</name>
    <dbReference type="NCBI Taxonomy" id="99300"/>
    <lineage>
        <taxon>Eukaryota</taxon>
        <taxon>Viridiplantae</taxon>
        <taxon>Streptophyta</taxon>
        <taxon>Embryophyta</taxon>
        <taxon>Tracheophyta</taxon>
        <taxon>Spermatophyta</taxon>
        <taxon>Magnoliopsida</taxon>
        <taxon>eudicotyledons</taxon>
        <taxon>Gunneridae</taxon>
        <taxon>Pentapetalae</taxon>
        <taxon>asterids</taxon>
        <taxon>lamiids</taxon>
        <taxon>Lamiales</taxon>
        <taxon>Orobanchaceae</taxon>
        <taxon>Rehmannieae</taxon>
        <taxon>Rehmannia</taxon>
    </lineage>
</organism>
<dbReference type="Gene3D" id="1.25.40.10">
    <property type="entry name" value="Tetratricopeptide repeat domain"/>
    <property type="match status" value="4"/>
</dbReference>
<feature type="compositionally biased region" description="Low complexity" evidence="4">
    <location>
        <begin position="837"/>
        <end position="848"/>
    </location>
</feature>
<evidence type="ECO:0000313" key="6">
    <source>
        <dbReference type="EMBL" id="KAK6148796.1"/>
    </source>
</evidence>
<dbReference type="InterPro" id="IPR005519">
    <property type="entry name" value="Acid_phosphat_B-like"/>
</dbReference>
<feature type="repeat" description="PPR" evidence="3">
    <location>
        <begin position="441"/>
        <end position="475"/>
    </location>
</feature>
<feature type="repeat" description="PPR" evidence="3">
    <location>
        <begin position="234"/>
        <end position="268"/>
    </location>
</feature>
<accession>A0ABR0WPC5</accession>
<feature type="repeat" description="PPR" evidence="3">
    <location>
        <begin position="511"/>
        <end position="545"/>
    </location>
</feature>
<dbReference type="InterPro" id="IPR023214">
    <property type="entry name" value="HAD_sf"/>
</dbReference>
<feature type="domain" description="PROP1-like PPR" evidence="5">
    <location>
        <begin position="203"/>
        <end position="364"/>
    </location>
</feature>
<keyword evidence="7" id="KW-1185">Reference proteome</keyword>
<comment type="similarity">
    <text evidence="1">Belongs to the PPR family. P subfamily.</text>
</comment>
<feature type="repeat" description="PPR" evidence="3">
    <location>
        <begin position="406"/>
        <end position="440"/>
    </location>
</feature>
<evidence type="ECO:0000256" key="3">
    <source>
        <dbReference type="PROSITE-ProRule" id="PRU00708"/>
    </source>
</evidence>
<evidence type="ECO:0000256" key="2">
    <source>
        <dbReference type="ARBA" id="ARBA00022737"/>
    </source>
</evidence>
<dbReference type="EMBL" id="JABTTQ020000009">
    <property type="protein sequence ID" value="KAK6148796.1"/>
    <property type="molecule type" value="Genomic_DNA"/>
</dbReference>
<feature type="repeat" description="PPR" evidence="3">
    <location>
        <begin position="546"/>
        <end position="580"/>
    </location>
</feature>
<dbReference type="Proteomes" id="UP001318860">
    <property type="component" value="Unassembled WGS sequence"/>
</dbReference>